<organism evidence="2 3">
    <name type="scientific">Microlunatus ginsengisoli</name>
    <dbReference type="NCBI Taxonomy" id="363863"/>
    <lineage>
        <taxon>Bacteria</taxon>
        <taxon>Bacillati</taxon>
        <taxon>Actinomycetota</taxon>
        <taxon>Actinomycetes</taxon>
        <taxon>Propionibacteriales</taxon>
        <taxon>Propionibacteriaceae</taxon>
        <taxon>Microlunatus</taxon>
    </lineage>
</organism>
<feature type="region of interest" description="Disordered" evidence="1">
    <location>
        <begin position="190"/>
        <end position="220"/>
    </location>
</feature>
<dbReference type="RefSeq" id="WP_344801818.1">
    <property type="nucleotide sequence ID" value="NZ_BAABAB010000006.1"/>
</dbReference>
<proteinExistence type="predicted"/>
<dbReference type="SUPFAM" id="SSF53335">
    <property type="entry name" value="S-adenosyl-L-methionine-dependent methyltransferases"/>
    <property type="match status" value="1"/>
</dbReference>
<evidence type="ECO:0000313" key="2">
    <source>
        <dbReference type="EMBL" id="GAA3608918.1"/>
    </source>
</evidence>
<keyword evidence="2" id="KW-0808">Transferase</keyword>
<comment type="caution">
    <text evidence="2">The sequence shown here is derived from an EMBL/GenBank/DDBJ whole genome shotgun (WGS) entry which is preliminary data.</text>
</comment>
<dbReference type="GO" id="GO:0008168">
    <property type="term" value="F:methyltransferase activity"/>
    <property type="evidence" value="ECO:0007669"/>
    <property type="project" value="UniProtKB-KW"/>
</dbReference>
<name>A0ABP6ZGC8_9ACTN</name>
<evidence type="ECO:0000256" key="1">
    <source>
        <dbReference type="SAM" id="MobiDB-lite"/>
    </source>
</evidence>
<evidence type="ECO:0000313" key="3">
    <source>
        <dbReference type="Proteomes" id="UP001501490"/>
    </source>
</evidence>
<feature type="compositionally biased region" description="Basic and acidic residues" evidence="1">
    <location>
        <begin position="190"/>
        <end position="202"/>
    </location>
</feature>
<sequence>MYAILLAPASNRVYAGESGELVAAELSVLLSAVDRDPGPIRPLELAGVGYLALDLPPDPVVDRELGRASAVLAAYEQVGDLLRPVPIERPDRFDDDLVTIPKYPGKTNEQFTRLLVNVTLAARRAPRLGPASILDPMSGRGTTLSTAWILGHHGYGVESDPKAVEAQAAFLRTYLRRKRIKHRLTTTPVRRDGRSLGRRLDAEVQPPQAGPGGADSTHGGPALELTVFTGDTRDTAFLYGKRTFDAVVTDAPYGIVHGSAHRESGASARAGKHGKASRDRSAADLLAEAIPIWAGLLRPGGALGLSWNTYGLRREDLADIARRAGLEPQDGDPYLRFGHRVDASIHRDVFVAVAPLR</sequence>
<gene>
    <name evidence="2" type="ORF">GCM10022236_08200</name>
</gene>
<dbReference type="GO" id="GO:0032259">
    <property type="term" value="P:methylation"/>
    <property type="evidence" value="ECO:0007669"/>
    <property type="project" value="UniProtKB-KW"/>
</dbReference>
<keyword evidence="2" id="KW-0489">Methyltransferase</keyword>
<dbReference type="InterPro" id="IPR029063">
    <property type="entry name" value="SAM-dependent_MTases_sf"/>
</dbReference>
<dbReference type="Gene3D" id="3.40.50.150">
    <property type="entry name" value="Vaccinia Virus protein VP39"/>
    <property type="match status" value="1"/>
</dbReference>
<protein>
    <submittedName>
        <fullName evidence="2">SAM-dependent methyltransferase</fullName>
    </submittedName>
</protein>
<keyword evidence="3" id="KW-1185">Reference proteome</keyword>
<reference evidence="3" key="1">
    <citation type="journal article" date="2019" name="Int. J. Syst. Evol. Microbiol.">
        <title>The Global Catalogue of Microorganisms (GCM) 10K type strain sequencing project: providing services to taxonomists for standard genome sequencing and annotation.</title>
        <authorList>
            <consortium name="The Broad Institute Genomics Platform"/>
            <consortium name="The Broad Institute Genome Sequencing Center for Infectious Disease"/>
            <person name="Wu L."/>
            <person name="Ma J."/>
        </authorList>
    </citation>
    <scope>NUCLEOTIDE SEQUENCE [LARGE SCALE GENOMIC DNA]</scope>
    <source>
        <strain evidence="3">JCM 16929</strain>
    </source>
</reference>
<dbReference type="EMBL" id="BAABAB010000006">
    <property type="protein sequence ID" value="GAA3608918.1"/>
    <property type="molecule type" value="Genomic_DNA"/>
</dbReference>
<dbReference type="Proteomes" id="UP001501490">
    <property type="component" value="Unassembled WGS sequence"/>
</dbReference>
<accession>A0ABP6ZGC8</accession>